<evidence type="ECO:0000256" key="3">
    <source>
        <dbReference type="ARBA" id="ARBA00022777"/>
    </source>
</evidence>
<reference evidence="5" key="2">
    <citation type="journal article" date="2021" name="PeerJ">
        <title>Extensive microbial diversity within the chicken gut microbiome revealed by metagenomics and culture.</title>
        <authorList>
            <person name="Gilroy R."/>
            <person name="Ravi A."/>
            <person name="Getino M."/>
            <person name="Pursley I."/>
            <person name="Horton D.L."/>
            <person name="Alikhan N.F."/>
            <person name="Baker D."/>
            <person name="Gharbi K."/>
            <person name="Hall N."/>
            <person name="Watson M."/>
            <person name="Adriaenssens E.M."/>
            <person name="Foster-Nyarko E."/>
            <person name="Jarju S."/>
            <person name="Secka A."/>
            <person name="Antonio M."/>
            <person name="Oren A."/>
            <person name="Chaudhuri R.R."/>
            <person name="La Ragione R."/>
            <person name="Hildebrand F."/>
            <person name="Pallen M.J."/>
        </authorList>
    </citation>
    <scope>NUCLEOTIDE SEQUENCE</scope>
    <source>
        <strain evidence="5">CHK158-818</strain>
    </source>
</reference>
<dbReference type="SUPFAM" id="SSF53613">
    <property type="entry name" value="Ribokinase-like"/>
    <property type="match status" value="1"/>
</dbReference>
<dbReference type="GO" id="GO:0016301">
    <property type="term" value="F:kinase activity"/>
    <property type="evidence" value="ECO:0007669"/>
    <property type="project" value="UniProtKB-KW"/>
</dbReference>
<dbReference type="PROSITE" id="PS00584">
    <property type="entry name" value="PFKB_KINASES_2"/>
    <property type="match status" value="1"/>
</dbReference>
<comment type="caution">
    <text evidence="5">The sequence shown here is derived from an EMBL/GenBank/DDBJ whole genome shotgun (WGS) entry which is preliminary data.</text>
</comment>
<dbReference type="AlphaFoldDB" id="A0A9D1SCX0"/>
<evidence type="ECO:0000313" key="6">
    <source>
        <dbReference type="Proteomes" id="UP000824112"/>
    </source>
</evidence>
<evidence type="ECO:0000256" key="1">
    <source>
        <dbReference type="ARBA" id="ARBA00010688"/>
    </source>
</evidence>
<name>A0A9D1SCX0_9BACT</name>
<feature type="domain" description="Carbohydrate kinase PfkB" evidence="4">
    <location>
        <begin position="22"/>
        <end position="280"/>
    </location>
</feature>
<dbReference type="Proteomes" id="UP000824112">
    <property type="component" value="Unassembled WGS sequence"/>
</dbReference>
<evidence type="ECO:0000313" key="5">
    <source>
        <dbReference type="EMBL" id="HIU55490.1"/>
    </source>
</evidence>
<keyword evidence="2" id="KW-0808">Transferase</keyword>
<accession>A0A9D1SCX0</accession>
<dbReference type="EMBL" id="DVNA01000150">
    <property type="protein sequence ID" value="HIU55490.1"/>
    <property type="molecule type" value="Genomic_DNA"/>
</dbReference>
<evidence type="ECO:0000259" key="4">
    <source>
        <dbReference type="Pfam" id="PF00294"/>
    </source>
</evidence>
<dbReference type="PANTHER" id="PTHR43085">
    <property type="entry name" value="HEXOKINASE FAMILY MEMBER"/>
    <property type="match status" value="1"/>
</dbReference>
<protein>
    <submittedName>
        <fullName evidence="5">Carbohydrate kinase</fullName>
    </submittedName>
</protein>
<dbReference type="InterPro" id="IPR050306">
    <property type="entry name" value="PfkB_Carbo_kinase"/>
</dbReference>
<proteinExistence type="inferred from homology"/>
<comment type="similarity">
    <text evidence="1">Belongs to the carbohydrate kinase PfkB family.</text>
</comment>
<dbReference type="InterPro" id="IPR011611">
    <property type="entry name" value="PfkB_dom"/>
</dbReference>
<dbReference type="PANTHER" id="PTHR43085:SF57">
    <property type="entry name" value="CARBOHYDRATE KINASE PFKB DOMAIN-CONTAINING PROTEIN"/>
    <property type="match status" value="1"/>
</dbReference>
<dbReference type="Gene3D" id="3.40.1190.20">
    <property type="match status" value="1"/>
</dbReference>
<gene>
    <name evidence="5" type="ORF">IAB03_06785</name>
</gene>
<dbReference type="CDD" id="cd01167">
    <property type="entry name" value="bac_FRK"/>
    <property type="match status" value="1"/>
</dbReference>
<dbReference type="Pfam" id="PF00294">
    <property type="entry name" value="PfkB"/>
    <property type="match status" value="1"/>
</dbReference>
<organism evidence="5 6">
    <name type="scientific">Candidatus Gallibacteroides avistercoris</name>
    <dbReference type="NCBI Taxonomy" id="2840833"/>
    <lineage>
        <taxon>Bacteria</taxon>
        <taxon>Pseudomonadati</taxon>
        <taxon>Bacteroidota</taxon>
        <taxon>Bacteroidia</taxon>
        <taxon>Bacteroidales</taxon>
        <taxon>Bacteroidaceae</taxon>
        <taxon>Bacteroidaceae incertae sedis</taxon>
        <taxon>Candidatus Gallibacteroides</taxon>
    </lineage>
</organism>
<reference evidence="5" key="1">
    <citation type="submission" date="2020-10" db="EMBL/GenBank/DDBJ databases">
        <authorList>
            <person name="Gilroy R."/>
        </authorList>
    </citation>
    <scope>NUCLEOTIDE SEQUENCE</scope>
    <source>
        <strain evidence="5">CHK158-818</strain>
    </source>
</reference>
<keyword evidence="3 5" id="KW-0418">Kinase</keyword>
<dbReference type="InterPro" id="IPR002173">
    <property type="entry name" value="Carboh/pur_kinase_PfkB_CS"/>
</dbReference>
<evidence type="ECO:0000256" key="2">
    <source>
        <dbReference type="ARBA" id="ARBA00022679"/>
    </source>
</evidence>
<dbReference type="InterPro" id="IPR029056">
    <property type="entry name" value="Ribokinase-like"/>
</dbReference>
<sequence>MEKIPVIVGIGELLWDELPTGRKMGGAPVNFVYHASQLGVESYAISAVGKDDLGDRIVEELERYGLKYIVERVDFPTGTVQVTLDNGDPSYLIPEDVAWDNIPITPQAIEVVKRADAICFGSLAQRSPVSSQTIYTLLAAAPQTAIRYFDINLRAPYYSKELILHSFEVANVLKMNQDEMRQVCTMLGWNGSDEQVCRRLLSEYKFRYVILTAGAAYSKVFSYDQTSVIETPEVNVMDTVGAGDAFSGAFISGILSGKSIEEAHRFAVVTAAYVCTKTGAWPSYE</sequence>